<comment type="caution">
    <text evidence="2">The sequence shown here is derived from an EMBL/GenBank/DDBJ whole genome shotgun (WGS) entry which is preliminary data.</text>
</comment>
<dbReference type="Proteomes" id="UP001174210">
    <property type="component" value="Unassembled WGS sequence"/>
</dbReference>
<dbReference type="SUPFAM" id="SSF82693">
    <property type="entry name" value="Multidrug efflux transporter AcrB pore domain, PN1, PN2, PC1 and PC2 subdomains"/>
    <property type="match status" value="1"/>
</dbReference>
<reference evidence="2" key="1">
    <citation type="submission" date="2023-03" db="EMBL/GenBank/DDBJ databases">
        <title>MT1 and MT2 Draft Genomes of Novel Species.</title>
        <authorList>
            <person name="Venkateswaran K."/>
        </authorList>
    </citation>
    <scope>NUCLEOTIDE SEQUENCE</scope>
    <source>
        <strain evidence="2">F6_8S_P_1A</strain>
    </source>
</reference>
<dbReference type="RefSeq" id="WP_301217122.1">
    <property type="nucleotide sequence ID" value="NZ_JAROCB010000002.1"/>
</dbReference>
<feature type="transmembrane region" description="Helical" evidence="1">
    <location>
        <begin position="65"/>
        <end position="88"/>
    </location>
</feature>
<evidence type="ECO:0000256" key="1">
    <source>
        <dbReference type="SAM" id="Phobius"/>
    </source>
</evidence>
<evidence type="ECO:0000313" key="2">
    <source>
        <dbReference type="EMBL" id="MDN4596766.1"/>
    </source>
</evidence>
<keyword evidence="1" id="KW-0812">Transmembrane</keyword>
<dbReference type="EMBL" id="JAROCB010000002">
    <property type="protein sequence ID" value="MDN4596766.1"/>
    <property type="molecule type" value="Genomic_DNA"/>
</dbReference>
<keyword evidence="1" id="KW-0472">Membrane</keyword>
<sequence length="209" mass="21618">MNDTNRVVNRLLLALVGIGCLLASGLAVLLLVSPAAREQWTSVSHSVVPALDAAFGRPLWPSTSLSLAAVGALAIAVVFVVLLAVLVLRAGRGSTSTVVTAAGDDGSTEVAADVASALLRDRLQSVPGVAGVDVSAYRVRREPALRLTVRCRRGASPRIVADAVEEAVGLLDTALGIRLPVFTQLIGGFRARLRPAVRIETSTGAARPS</sequence>
<name>A0ABT8IVC4_9MICO</name>
<organism evidence="2 3">
    <name type="scientific">Leifsonia virtsii</name>
    <dbReference type="NCBI Taxonomy" id="3035915"/>
    <lineage>
        <taxon>Bacteria</taxon>
        <taxon>Bacillati</taxon>
        <taxon>Actinomycetota</taxon>
        <taxon>Actinomycetes</taxon>
        <taxon>Micrococcales</taxon>
        <taxon>Microbacteriaceae</taxon>
        <taxon>Leifsonia</taxon>
    </lineage>
</organism>
<gene>
    <name evidence="2" type="ORF">P5G59_06425</name>
</gene>
<feature type="transmembrane region" description="Helical" evidence="1">
    <location>
        <begin position="12"/>
        <end position="32"/>
    </location>
</feature>
<proteinExistence type="predicted"/>
<accession>A0ABT8IVC4</accession>
<evidence type="ECO:0008006" key="4">
    <source>
        <dbReference type="Google" id="ProtNLM"/>
    </source>
</evidence>
<evidence type="ECO:0000313" key="3">
    <source>
        <dbReference type="Proteomes" id="UP001174210"/>
    </source>
</evidence>
<keyword evidence="1" id="KW-1133">Transmembrane helix</keyword>
<keyword evidence="3" id="KW-1185">Reference proteome</keyword>
<protein>
    <recommendedName>
        <fullName evidence="4">Alkaline shock response membrane anchor protein AmaP</fullName>
    </recommendedName>
</protein>